<dbReference type="PANTHER" id="PTHR44051">
    <property type="entry name" value="GLUTATHIONE S-TRANSFERASE-RELATED"/>
    <property type="match status" value="1"/>
</dbReference>
<dbReference type="SFLD" id="SFLDG00358">
    <property type="entry name" value="Main_(cytGST)"/>
    <property type="match status" value="1"/>
</dbReference>
<evidence type="ECO:0000313" key="4">
    <source>
        <dbReference type="EMBL" id="TIA49410.1"/>
    </source>
</evidence>
<evidence type="ECO:0000259" key="3">
    <source>
        <dbReference type="PROSITE" id="PS50405"/>
    </source>
</evidence>
<evidence type="ECO:0000256" key="1">
    <source>
        <dbReference type="ARBA" id="ARBA00007409"/>
    </source>
</evidence>
<dbReference type="InterPro" id="IPR004046">
    <property type="entry name" value="GST_C"/>
</dbReference>
<comment type="similarity">
    <text evidence="1">Belongs to the GST superfamily.</text>
</comment>
<protein>
    <recommendedName>
        <fullName evidence="6">Glutathione S-transferase</fullName>
    </recommendedName>
</protein>
<dbReference type="CDD" id="cd03189">
    <property type="entry name" value="GST_C_GTT1_like"/>
    <property type="match status" value="1"/>
</dbReference>
<dbReference type="Pfam" id="PF14497">
    <property type="entry name" value="GST_C_3"/>
    <property type="match status" value="1"/>
</dbReference>
<dbReference type="EMBL" id="QZBU01001472">
    <property type="protein sequence ID" value="TIA49410.1"/>
    <property type="molecule type" value="Genomic_DNA"/>
</dbReference>
<evidence type="ECO:0000313" key="5">
    <source>
        <dbReference type="Proteomes" id="UP000304947"/>
    </source>
</evidence>
<dbReference type="Proteomes" id="UP000304947">
    <property type="component" value="Unassembled WGS sequence"/>
</dbReference>
<dbReference type="CDD" id="cd03046">
    <property type="entry name" value="GST_N_GTT1_like"/>
    <property type="match status" value="1"/>
</dbReference>
<dbReference type="SFLD" id="SFLDS00019">
    <property type="entry name" value="Glutathione_Transferase_(cytos"/>
    <property type="match status" value="1"/>
</dbReference>
<name>A0A4T0CN17_AURPU</name>
<gene>
    <name evidence="4" type="ORF">D6C83_04882</name>
</gene>
<evidence type="ECO:0008006" key="6">
    <source>
        <dbReference type="Google" id="ProtNLM"/>
    </source>
</evidence>
<feature type="domain" description="GST C-terminal" evidence="3">
    <location>
        <begin position="107"/>
        <end position="246"/>
    </location>
</feature>
<reference evidence="4 5" key="1">
    <citation type="submission" date="2018-10" db="EMBL/GenBank/DDBJ databases">
        <title>Fifty Aureobasidium pullulans genomes reveal a recombining polyextremotolerant generalist.</title>
        <authorList>
            <person name="Gostincar C."/>
            <person name="Turk M."/>
            <person name="Zajc J."/>
            <person name="Gunde-Cimerman N."/>
        </authorList>
    </citation>
    <scope>NUCLEOTIDE SEQUENCE [LARGE SCALE GENOMIC DNA]</scope>
    <source>
        <strain evidence="4 5">EXF-3380</strain>
    </source>
</reference>
<dbReference type="PANTHER" id="PTHR44051:SF9">
    <property type="entry name" value="GLUTATHIONE S-TRANSFERASE 1"/>
    <property type="match status" value="1"/>
</dbReference>
<dbReference type="InterPro" id="IPR036282">
    <property type="entry name" value="Glutathione-S-Trfase_C_sf"/>
</dbReference>
<dbReference type="PROSITE" id="PS50404">
    <property type="entry name" value="GST_NTER"/>
    <property type="match status" value="1"/>
</dbReference>
<evidence type="ECO:0000259" key="2">
    <source>
        <dbReference type="PROSITE" id="PS50404"/>
    </source>
</evidence>
<sequence>MATEAPKVTLYWLDKSRAQRFIWLLEECNVDYKIEIFKRTAEMLAPPELKKVHPLGKSPVVGITAPGRTDPLILAESGFITEYLTEHFAPHLAPKRYEDGKEGPGLETEEWIRYHFFLHYAEGSLMALMVTNLIFSFLKGDKIPFFIRPITNQIVGRVDNMYFKPNFKTHFDFLESQLASAPNGGGFLCGNTLTAADILMSFPLQAGQKRLKIINATDYPKLNDFVNKLDNMEGYKKSIERIEKESGDGYDLI</sequence>
<dbReference type="Pfam" id="PF02798">
    <property type="entry name" value="GST_N"/>
    <property type="match status" value="1"/>
</dbReference>
<proteinExistence type="inferred from homology"/>
<feature type="domain" description="GST N-terminal" evidence="2">
    <location>
        <begin position="5"/>
        <end position="92"/>
    </location>
</feature>
<organism evidence="4 5">
    <name type="scientific">Aureobasidium pullulans</name>
    <name type="common">Black yeast</name>
    <name type="synonym">Pullularia pullulans</name>
    <dbReference type="NCBI Taxonomy" id="5580"/>
    <lineage>
        <taxon>Eukaryota</taxon>
        <taxon>Fungi</taxon>
        <taxon>Dikarya</taxon>
        <taxon>Ascomycota</taxon>
        <taxon>Pezizomycotina</taxon>
        <taxon>Dothideomycetes</taxon>
        <taxon>Dothideomycetidae</taxon>
        <taxon>Dothideales</taxon>
        <taxon>Saccotheciaceae</taxon>
        <taxon>Aureobasidium</taxon>
    </lineage>
</organism>
<dbReference type="SUPFAM" id="SSF47616">
    <property type="entry name" value="GST C-terminal domain-like"/>
    <property type="match status" value="1"/>
</dbReference>
<dbReference type="InterPro" id="IPR036249">
    <property type="entry name" value="Thioredoxin-like_sf"/>
</dbReference>
<comment type="caution">
    <text evidence="4">The sequence shown here is derived from an EMBL/GenBank/DDBJ whole genome shotgun (WGS) entry which is preliminary data.</text>
</comment>
<dbReference type="InterPro" id="IPR010987">
    <property type="entry name" value="Glutathione-S-Trfase_C-like"/>
</dbReference>
<accession>A0A4T0CN17</accession>
<dbReference type="AlphaFoldDB" id="A0A4T0CN17"/>
<dbReference type="Gene3D" id="3.40.30.10">
    <property type="entry name" value="Glutaredoxin"/>
    <property type="match status" value="1"/>
</dbReference>
<dbReference type="InterPro" id="IPR040079">
    <property type="entry name" value="Glutathione_S-Trfase"/>
</dbReference>
<dbReference type="SUPFAM" id="SSF52833">
    <property type="entry name" value="Thioredoxin-like"/>
    <property type="match status" value="1"/>
</dbReference>
<dbReference type="Gene3D" id="1.20.1050.10">
    <property type="match status" value="1"/>
</dbReference>
<dbReference type="PROSITE" id="PS50405">
    <property type="entry name" value="GST_CTER"/>
    <property type="match status" value="1"/>
</dbReference>
<dbReference type="InterPro" id="IPR004045">
    <property type="entry name" value="Glutathione_S-Trfase_N"/>
</dbReference>